<accession>A0A0P0V9J6</accession>
<keyword evidence="2" id="KW-1133">Transmembrane helix</keyword>
<sequence length="134" mass="14119">MSHAPEGTRDPNRGTRPSGSSTTLLRHGSSGAPFLTSFLYIFPSCPSHLGMVRRSRRRMQGRTRGVMAVGVSSGRGGAESKALRWSEPEVGAGVAVVRAGGGRDGADMEASRLGGAVRRQERWGRVDGAVVGRS</sequence>
<dbReference type="Proteomes" id="UP000059680">
    <property type="component" value="Chromosome 1"/>
</dbReference>
<proteinExistence type="predicted"/>
<feature type="compositionally biased region" description="Polar residues" evidence="1">
    <location>
        <begin position="15"/>
        <end position="24"/>
    </location>
</feature>
<dbReference type="InParanoid" id="A0A0P0V9J6"/>
<dbReference type="PaxDb" id="39947-A0A0P0V9J6"/>
<keyword evidence="2" id="KW-0812">Transmembrane</keyword>
<feature type="transmembrane region" description="Helical" evidence="2">
    <location>
        <begin position="34"/>
        <end position="52"/>
    </location>
</feature>
<dbReference type="EMBL" id="AP014957">
    <property type="protein sequence ID" value="BAS74899.1"/>
    <property type="molecule type" value="Genomic_DNA"/>
</dbReference>
<feature type="compositionally biased region" description="Basic and acidic residues" evidence="1">
    <location>
        <begin position="1"/>
        <end position="13"/>
    </location>
</feature>
<reference evidence="3 4" key="2">
    <citation type="journal article" date="2013" name="Plant Cell Physiol.">
        <title>Rice Annotation Project Database (RAP-DB): an integrative and interactive database for rice genomics.</title>
        <authorList>
            <person name="Sakai H."/>
            <person name="Lee S.S."/>
            <person name="Tanaka T."/>
            <person name="Numa H."/>
            <person name="Kim J."/>
            <person name="Kawahara Y."/>
            <person name="Wakimoto H."/>
            <person name="Yang C.C."/>
            <person name="Iwamoto M."/>
            <person name="Abe T."/>
            <person name="Yamada Y."/>
            <person name="Muto A."/>
            <person name="Inokuchi H."/>
            <person name="Ikemura T."/>
            <person name="Matsumoto T."/>
            <person name="Sasaki T."/>
            <person name="Itoh T."/>
        </authorList>
    </citation>
    <scope>NUCLEOTIDE SEQUENCE [LARGE SCALE GENOMIC DNA]</scope>
    <source>
        <strain evidence="4">cv. Nipponbare</strain>
    </source>
</reference>
<dbReference type="AlphaFoldDB" id="A0A0P0V9J6"/>
<evidence type="ECO:0000313" key="4">
    <source>
        <dbReference type="Proteomes" id="UP000059680"/>
    </source>
</evidence>
<feature type="region of interest" description="Disordered" evidence="1">
    <location>
        <begin position="1"/>
        <end position="27"/>
    </location>
</feature>
<name>A0A0P0V9J6_ORYSJ</name>
<reference evidence="3 4" key="3">
    <citation type="journal article" date="2013" name="Rice">
        <title>Improvement of the Oryza sativa Nipponbare reference genome using next generation sequence and optical map data.</title>
        <authorList>
            <person name="Kawahara Y."/>
            <person name="de la Bastide M."/>
            <person name="Hamilton J.P."/>
            <person name="Kanamori H."/>
            <person name="McCombie W.R."/>
            <person name="Ouyang S."/>
            <person name="Schwartz D.C."/>
            <person name="Tanaka T."/>
            <person name="Wu J."/>
            <person name="Zhou S."/>
            <person name="Childs K.L."/>
            <person name="Davidson R.M."/>
            <person name="Lin H."/>
            <person name="Quesada-Ocampo L."/>
            <person name="Vaillancourt B."/>
            <person name="Sakai H."/>
            <person name="Lee S.S."/>
            <person name="Kim J."/>
            <person name="Numa H."/>
            <person name="Itoh T."/>
            <person name="Buell C.R."/>
            <person name="Matsumoto T."/>
        </authorList>
    </citation>
    <scope>NUCLEOTIDE SEQUENCE [LARGE SCALE GENOMIC DNA]</scope>
    <source>
        <strain evidence="4">cv. Nipponbare</strain>
    </source>
</reference>
<keyword evidence="2" id="KW-0472">Membrane</keyword>
<feature type="region of interest" description="Disordered" evidence="1">
    <location>
        <begin position="56"/>
        <end position="84"/>
    </location>
</feature>
<evidence type="ECO:0000256" key="1">
    <source>
        <dbReference type="SAM" id="MobiDB-lite"/>
    </source>
</evidence>
<protein>
    <submittedName>
        <fullName evidence="3">Os01g0813851 protein</fullName>
    </submittedName>
</protein>
<evidence type="ECO:0000313" key="3">
    <source>
        <dbReference type="EMBL" id="BAS74899.1"/>
    </source>
</evidence>
<organism evidence="3 4">
    <name type="scientific">Oryza sativa subsp. japonica</name>
    <name type="common">Rice</name>
    <dbReference type="NCBI Taxonomy" id="39947"/>
    <lineage>
        <taxon>Eukaryota</taxon>
        <taxon>Viridiplantae</taxon>
        <taxon>Streptophyta</taxon>
        <taxon>Embryophyta</taxon>
        <taxon>Tracheophyta</taxon>
        <taxon>Spermatophyta</taxon>
        <taxon>Magnoliopsida</taxon>
        <taxon>Liliopsida</taxon>
        <taxon>Poales</taxon>
        <taxon>Poaceae</taxon>
        <taxon>BOP clade</taxon>
        <taxon>Oryzoideae</taxon>
        <taxon>Oryzeae</taxon>
        <taxon>Oryzinae</taxon>
        <taxon>Oryza</taxon>
        <taxon>Oryza sativa</taxon>
    </lineage>
</organism>
<evidence type="ECO:0000256" key="2">
    <source>
        <dbReference type="SAM" id="Phobius"/>
    </source>
</evidence>
<reference evidence="4" key="1">
    <citation type="journal article" date="2005" name="Nature">
        <title>The map-based sequence of the rice genome.</title>
        <authorList>
            <consortium name="International rice genome sequencing project (IRGSP)"/>
            <person name="Matsumoto T."/>
            <person name="Wu J."/>
            <person name="Kanamori H."/>
            <person name="Katayose Y."/>
            <person name="Fujisawa M."/>
            <person name="Namiki N."/>
            <person name="Mizuno H."/>
            <person name="Yamamoto K."/>
            <person name="Antonio B.A."/>
            <person name="Baba T."/>
            <person name="Sakata K."/>
            <person name="Nagamura Y."/>
            <person name="Aoki H."/>
            <person name="Arikawa K."/>
            <person name="Arita K."/>
            <person name="Bito T."/>
            <person name="Chiden Y."/>
            <person name="Fujitsuka N."/>
            <person name="Fukunaka R."/>
            <person name="Hamada M."/>
            <person name="Harada C."/>
            <person name="Hayashi A."/>
            <person name="Hijishita S."/>
            <person name="Honda M."/>
            <person name="Hosokawa S."/>
            <person name="Ichikawa Y."/>
            <person name="Idonuma A."/>
            <person name="Iijima M."/>
            <person name="Ikeda M."/>
            <person name="Ikeno M."/>
            <person name="Ito K."/>
            <person name="Ito S."/>
            <person name="Ito T."/>
            <person name="Ito Y."/>
            <person name="Ito Y."/>
            <person name="Iwabuchi A."/>
            <person name="Kamiya K."/>
            <person name="Karasawa W."/>
            <person name="Kurita K."/>
            <person name="Katagiri S."/>
            <person name="Kikuta A."/>
            <person name="Kobayashi H."/>
            <person name="Kobayashi N."/>
            <person name="Machita K."/>
            <person name="Maehara T."/>
            <person name="Masukawa M."/>
            <person name="Mizubayashi T."/>
            <person name="Mukai Y."/>
            <person name="Nagasaki H."/>
            <person name="Nagata Y."/>
            <person name="Naito S."/>
            <person name="Nakashima M."/>
            <person name="Nakama Y."/>
            <person name="Nakamichi Y."/>
            <person name="Nakamura M."/>
            <person name="Meguro A."/>
            <person name="Negishi M."/>
            <person name="Ohta I."/>
            <person name="Ohta T."/>
            <person name="Okamoto M."/>
            <person name="Ono N."/>
            <person name="Saji S."/>
            <person name="Sakaguchi M."/>
            <person name="Sakai K."/>
            <person name="Shibata M."/>
            <person name="Shimokawa T."/>
            <person name="Song J."/>
            <person name="Takazaki Y."/>
            <person name="Terasawa K."/>
            <person name="Tsugane M."/>
            <person name="Tsuji K."/>
            <person name="Ueda S."/>
            <person name="Waki K."/>
            <person name="Yamagata H."/>
            <person name="Yamamoto M."/>
            <person name="Yamamoto S."/>
            <person name="Yamane H."/>
            <person name="Yoshiki S."/>
            <person name="Yoshihara R."/>
            <person name="Yukawa K."/>
            <person name="Zhong H."/>
            <person name="Yano M."/>
            <person name="Yuan Q."/>
            <person name="Ouyang S."/>
            <person name="Liu J."/>
            <person name="Jones K.M."/>
            <person name="Gansberger K."/>
            <person name="Moffat K."/>
            <person name="Hill J."/>
            <person name="Bera J."/>
            <person name="Fadrosh D."/>
            <person name="Jin S."/>
            <person name="Johri S."/>
            <person name="Kim M."/>
            <person name="Overton L."/>
            <person name="Reardon M."/>
            <person name="Tsitrin T."/>
            <person name="Vuong H."/>
            <person name="Weaver B."/>
            <person name="Ciecko A."/>
            <person name="Tallon L."/>
            <person name="Jackson J."/>
            <person name="Pai G."/>
            <person name="Aken S.V."/>
            <person name="Utterback T."/>
            <person name="Reidmuller S."/>
            <person name="Feldblyum T."/>
            <person name="Hsiao J."/>
            <person name="Zismann V."/>
            <person name="Iobst S."/>
            <person name="de Vazeille A.R."/>
            <person name="Buell C.R."/>
            <person name="Ying K."/>
            <person name="Li Y."/>
            <person name="Lu T."/>
            <person name="Huang Y."/>
            <person name="Zhao Q."/>
            <person name="Feng Q."/>
            <person name="Zhang L."/>
            <person name="Zhu J."/>
            <person name="Weng Q."/>
            <person name="Mu J."/>
            <person name="Lu Y."/>
            <person name="Fan D."/>
            <person name="Liu Y."/>
            <person name="Guan J."/>
            <person name="Zhang Y."/>
            <person name="Yu S."/>
            <person name="Liu X."/>
            <person name="Zhang Y."/>
            <person name="Hong G."/>
            <person name="Han B."/>
            <person name="Choisne N."/>
            <person name="Demange N."/>
            <person name="Orjeda G."/>
            <person name="Samain S."/>
            <person name="Cattolico L."/>
            <person name="Pelletier E."/>
            <person name="Couloux A."/>
            <person name="Segurens B."/>
            <person name="Wincker P."/>
            <person name="D'Hont A."/>
            <person name="Scarpelli C."/>
            <person name="Weissenbach J."/>
            <person name="Salanoubat M."/>
            <person name="Quetier F."/>
            <person name="Yu Y."/>
            <person name="Kim H.R."/>
            <person name="Rambo T."/>
            <person name="Currie J."/>
            <person name="Collura K."/>
            <person name="Luo M."/>
            <person name="Yang T."/>
            <person name="Ammiraju J.S.S."/>
            <person name="Engler F."/>
            <person name="Soderlund C."/>
            <person name="Wing R.A."/>
            <person name="Palmer L.E."/>
            <person name="de la Bastide M."/>
            <person name="Spiegel L."/>
            <person name="Nascimento L."/>
            <person name="Zutavern T."/>
            <person name="O'Shaughnessy A."/>
            <person name="Dike S."/>
            <person name="Dedhia N."/>
            <person name="Preston R."/>
            <person name="Balija V."/>
            <person name="McCombie W.R."/>
            <person name="Chow T."/>
            <person name="Chen H."/>
            <person name="Chung M."/>
            <person name="Chen C."/>
            <person name="Shaw J."/>
            <person name="Wu H."/>
            <person name="Hsiao K."/>
            <person name="Chao Y."/>
            <person name="Chu M."/>
            <person name="Cheng C."/>
            <person name="Hour A."/>
            <person name="Lee P."/>
            <person name="Lin S."/>
            <person name="Lin Y."/>
            <person name="Liou J."/>
            <person name="Liu S."/>
            <person name="Hsing Y."/>
            <person name="Raghuvanshi S."/>
            <person name="Mohanty A."/>
            <person name="Bharti A.K."/>
            <person name="Gaur A."/>
            <person name="Gupta V."/>
            <person name="Kumar D."/>
            <person name="Ravi V."/>
            <person name="Vij S."/>
            <person name="Kapur A."/>
            <person name="Khurana P."/>
            <person name="Khurana P."/>
            <person name="Khurana J.P."/>
            <person name="Tyagi A.K."/>
            <person name="Gaikwad K."/>
            <person name="Singh A."/>
            <person name="Dalal V."/>
            <person name="Srivastava S."/>
            <person name="Dixit A."/>
            <person name="Pal A.K."/>
            <person name="Ghazi I.A."/>
            <person name="Yadav M."/>
            <person name="Pandit A."/>
            <person name="Bhargava A."/>
            <person name="Sureshbabu K."/>
            <person name="Batra K."/>
            <person name="Sharma T.R."/>
            <person name="Mohapatra T."/>
            <person name="Singh N.K."/>
            <person name="Messing J."/>
            <person name="Nelson A.B."/>
            <person name="Fuks G."/>
            <person name="Kavchok S."/>
            <person name="Keizer G."/>
            <person name="Linton E."/>
            <person name="Llaca V."/>
            <person name="Song R."/>
            <person name="Tanyolac B."/>
            <person name="Young S."/>
            <person name="Ho-Il K."/>
            <person name="Hahn J.H."/>
            <person name="Sangsakoo G."/>
            <person name="Vanavichit A."/>
            <person name="de Mattos Luiz.A.T."/>
            <person name="Zimmer P.D."/>
            <person name="Malone G."/>
            <person name="Dellagostin O."/>
            <person name="de Oliveira A.C."/>
            <person name="Bevan M."/>
            <person name="Bancroft I."/>
            <person name="Minx P."/>
            <person name="Cordum H."/>
            <person name="Wilson R."/>
            <person name="Cheng Z."/>
            <person name="Jin W."/>
            <person name="Jiang J."/>
            <person name="Leong S.A."/>
            <person name="Iwama H."/>
            <person name="Gojobori T."/>
            <person name="Itoh T."/>
            <person name="Niimura Y."/>
            <person name="Fujii Y."/>
            <person name="Habara T."/>
            <person name="Sakai H."/>
            <person name="Sato Y."/>
            <person name="Wilson G."/>
            <person name="Kumar K."/>
            <person name="McCouch S."/>
            <person name="Juretic N."/>
            <person name="Hoen D."/>
            <person name="Wright S."/>
            <person name="Bruskiewich R."/>
            <person name="Bureau T."/>
            <person name="Miyao A."/>
            <person name="Hirochika H."/>
            <person name="Nishikawa T."/>
            <person name="Kadowaki K."/>
            <person name="Sugiura M."/>
            <person name="Burr B."/>
            <person name="Sasaki T."/>
        </authorList>
    </citation>
    <scope>NUCLEOTIDE SEQUENCE [LARGE SCALE GENOMIC DNA]</scope>
    <source>
        <strain evidence="4">cv. Nipponbare</strain>
    </source>
</reference>
<gene>
    <name evidence="3" type="ordered locus">Os01g0813851</name>
    <name evidence="3" type="ORF">OSNPB_010813851</name>
</gene>
<keyword evidence="4" id="KW-1185">Reference proteome</keyword>